<protein>
    <submittedName>
        <fullName evidence="1">Uncharacterized protein</fullName>
    </submittedName>
</protein>
<dbReference type="STRING" id="43335.A0A4U5QLE2"/>
<accession>A0A4U5QLE2</accession>
<reference evidence="1" key="1">
    <citation type="submission" date="2018-10" db="EMBL/GenBank/DDBJ databases">
        <title>Population genomic analysis revealed the cold adaptation of white poplar.</title>
        <authorList>
            <person name="Liu Y.-J."/>
        </authorList>
    </citation>
    <scope>NUCLEOTIDE SEQUENCE [LARGE SCALE GENOMIC DNA]</scope>
    <source>
        <strain evidence="1">PAL-ZL1</strain>
    </source>
</reference>
<evidence type="ECO:0000313" key="1">
    <source>
        <dbReference type="EMBL" id="TKS11574.1"/>
    </source>
</evidence>
<gene>
    <name evidence="1" type="ORF">D5086_0000071980</name>
</gene>
<proteinExistence type="predicted"/>
<organism evidence="1">
    <name type="scientific">Populus alba</name>
    <name type="common">White poplar</name>
    <dbReference type="NCBI Taxonomy" id="43335"/>
    <lineage>
        <taxon>Eukaryota</taxon>
        <taxon>Viridiplantae</taxon>
        <taxon>Streptophyta</taxon>
        <taxon>Embryophyta</taxon>
        <taxon>Tracheophyta</taxon>
        <taxon>Spermatophyta</taxon>
        <taxon>Magnoliopsida</taxon>
        <taxon>eudicotyledons</taxon>
        <taxon>Gunneridae</taxon>
        <taxon>Pentapetalae</taxon>
        <taxon>rosids</taxon>
        <taxon>fabids</taxon>
        <taxon>Malpighiales</taxon>
        <taxon>Salicaceae</taxon>
        <taxon>Saliceae</taxon>
        <taxon>Populus</taxon>
    </lineage>
</organism>
<dbReference type="AlphaFoldDB" id="A0A4U5QLE2"/>
<dbReference type="EMBL" id="RCHU01000202">
    <property type="protein sequence ID" value="TKS11574.1"/>
    <property type="molecule type" value="Genomic_DNA"/>
</dbReference>
<name>A0A4U5QLE2_POPAL</name>
<comment type="caution">
    <text evidence="1">The sequence shown here is derived from an EMBL/GenBank/DDBJ whole genome shotgun (WGS) entry which is preliminary data.</text>
</comment>
<sequence>MPGVINGAAPNLVRLAEMCERLGNVMAGRRGFLQPPDFDLKAVLGEGATAVRTCTPSVSSLFPPHGTVLKQAYILSSLQVLDGQRLIVEAEVRTVPGQAAELEEHEKTTLMVPGLKIMKNFQSKCW</sequence>